<protein>
    <submittedName>
        <fullName evidence="1">Uncharacterized protein</fullName>
    </submittedName>
</protein>
<proteinExistence type="predicted"/>
<evidence type="ECO:0000313" key="1">
    <source>
        <dbReference type="EMBL" id="CAI9149287.1"/>
    </source>
</evidence>
<reference evidence="1" key="1">
    <citation type="submission" date="2023-04" db="EMBL/GenBank/DDBJ databases">
        <authorList>
            <consortium name="ELIXIR-Norway"/>
        </authorList>
    </citation>
    <scope>NUCLEOTIDE SEQUENCE [LARGE SCALE GENOMIC DNA]</scope>
</reference>
<sequence length="137" mass="15359">MCVGYMSAQDGKAKGLQHRRNAHAAPLELRGLPALIAETAVAYDVYLVLKYLNYKAVKLGSLFSKGHDLFYTFGYSSPHITQQLKESDPWQEAICPGMVLGAASKLCTRKHPRQLHLANALMEQKEKWLISDFTCTF</sequence>
<dbReference type="Proteomes" id="UP001176941">
    <property type="component" value="Unassembled WGS sequence"/>
</dbReference>
<gene>
    <name evidence="1" type="ORF">MRATA1EN1_LOCUS30905</name>
</gene>
<dbReference type="EMBL" id="CATKSN020000214">
    <property type="protein sequence ID" value="CAI9149287.1"/>
    <property type="molecule type" value="Genomic_DNA"/>
</dbReference>
<organism evidence="1 2">
    <name type="scientific">Rangifer tarandus platyrhynchus</name>
    <name type="common">Svalbard reindeer</name>
    <dbReference type="NCBI Taxonomy" id="3082113"/>
    <lineage>
        <taxon>Eukaryota</taxon>
        <taxon>Metazoa</taxon>
        <taxon>Chordata</taxon>
        <taxon>Craniata</taxon>
        <taxon>Vertebrata</taxon>
        <taxon>Euteleostomi</taxon>
        <taxon>Mammalia</taxon>
        <taxon>Eutheria</taxon>
        <taxon>Laurasiatheria</taxon>
        <taxon>Artiodactyla</taxon>
        <taxon>Ruminantia</taxon>
        <taxon>Pecora</taxon>
        <taxon>Cervidae</taxon>
        <taxon>Odocoileinae</taxon>
        <taxon>Rangifer</taxon>
    </lineage>
</organism>
<keyword evidence="2" id="KW-1185">Reference proteome</keyword>
<name>A0ABN8XIS2_RANTA</name>
<evidence type="ECO:0000313" key="2">
    <source>
        <dbReference type="Proteomes" id="UP001176941"/>
    </source>
</evidence>
<accession>A0ABN8XIS2</accession>
<comment type="caution">
    <text evidence="1">The sequence shown here is derived from an EMBL/GenBank/DDBJ whole genome shotgun (WGS) entry which is preliminary data.</text>
</comment>